<feature type="region of interest" description="Disordered" evidence="1">
    <location>
        <begin position="160"/>
        <end position="183"/>
    </location>
</feature>
<protein>
    <submittedName>
        <fullName evidence="2">OLC1v1000723C1</fullName>
    </submittedName>
</protein>
<feature type="region of interest" description="Disordered" evidence="1">
    <location>
        <begin position="230"/>
        <end position="289"/>
    </location>
</feature>
<dbReference type="EMBL" id="OX459121">
    <property type="protein sequence ID" value="CAI9102448.1"/>
    <property type="molecule type" value="Genomic_DNA"/>
</dbReference>
<evidence type="ECO:0000313" key="2">
    <source>
        <dbReference type="EMBL" id="CAI9102448.1"/>
    </source>
</evidence>
<proteinExistence type="predicted"/>
<feature type="region of interest" description="Disordered" evidence="1">
    <location>
        <begin position="1"/>
        <end position="39"/>
    </location>
</feature>
<sequence length="406" mass="44879">MVTKEAENQIVTKNPKNPRIGSGEKEATQVKHKKLESSGLTEKEKALIPIDVVHDDSIPRELEKKVTLEKDVAGKKQIADCGKGNGCQNWFDILAEDSADDEELNILADQLVVVMPDQQVAAVAATSPTIASSSLVVNGSKLLLFATVHHSTVVDCRRETGRATEGHEIPQLSQSPSNLQRNPIDAPVSAQIFPIFSNAEQRLPSPSDKSITVLNSYFHSLDVENLESKSMQPYSTPSNPEHVSSPNNSSSSAPQIDPEAKLKSNSTHSNNEDSFSTLNPAAPEFSYSPRPQEPLLEVLLLISDPIVAEKPNQFLSKDDMEFVKNTEPINKIYLIEDIQSEGGLNHASNDFDEDDFDMEYALEQESLYSEISTPTYHKHSKKAKSKKRVQVRRFALLNKNSALHKD</sequence>
<feature type="compositionally biased region" description="Polar residues" evidence="1">
    <location>
        <begin position="263"/>
        <end position="279"/>
    </location>
</feature>
<evidence type="ECO:0000313" key="3">
    <source>
        <dbReference type="Proteomes" id="UP001161247"/>
    </source>
</evidence>
<organism evidence="2 3">
    <name type="scientific">Oldenlandia corymbosa var. corymbosa</name>
    <dbReference type="NCBI Taxonomy" id="529605"/>
    <lineage>
        <taxon>Eukaryota</taxon>
        <taxon>Viridiplantae</taxon>
        <taxon>Streptophyta</taxon>
        <taxon>Embryophyta</taxon>
        <taxon>Tracheophyta</taxon>
        <taxon>Spermatophyta</taxon>
        <taxon>Magnoliopsida</taxon>
        <taxon>eudicotyledons</taxon>
        <taxon>Gunneridae</taxon>
        <taxon>Pentapetalae</taxon>
        <taxon>asterids</taxon>
        <taxon>lamiids</taxon>
        <taxon>Gentianales</taxon>
        <taxon>Rubiaceae</taxon>
        <taxon>Rubioideae</taxon>
        <taxon>Spermacoceae</taxon>
        <taxon>Hedyotis-Oldenlandia complex</taxon>
        <taxon>Oldenlandia</taxon>
    </lineage>
</organism>
<evidence type="ECO:0000256" key="1">
    <source>
        <dbReference type="SAM" id="MobiDB-lite"/>
    </source>
</evidence>
<keyword evidence="3" id="KW-1185">Reference proteome</keyword>
<reference evidence="2" key="1">
    <citation type="submission" date="2023-03" db="EMBL/GenBank/DDBJ databases">
        <authorList>
            <person name="Julca I."/>
        </authorList>
    </citation>
    <scope>NUCLEOTIDE SEQUENCE</scope>
</reference>
<name>A0AAV1D6B3_OLDCO</name>
<dbReference type="Proteomes" id="UP001161247">
    <property type="component" value="Chromosome 4"/>
</dbReference>
<gene>
    <name evidence="2" type="ORF">OLC1_LOCUS11793</name>
</gene>
<accession>A0AAV1D6B3</accession>
<feature type="compositionally biased region" description="Polar residues" evidence="1">
    <location>
        <begin position="171"/>
        <end position="181"/>
    </location>
</feature>
<dbReference type="AlphaFoldDB" id="A0AAV1D6B3"/>
<feature type="compositionally biased region" description="Low complexity" evidence="1">
    <location>
        <begin position="237"/>
        <end position="252"/>
    </location>
</feature>